<evidence type="ECO:0000313" key="3">
    <source>
        <dbReference type="Proteomes" id="UP000799423"/>
    </source>
</evidence>
<dbReference type="Proteomes" id="UP000799423">
    <property type="component" value="Unassembled WGS sequence"/>
</dbReference>
<evidence type="ECO:0000313" key="2">
    <source>
        <dbReference type="EMBL" id="KAF2853739.1"/>
    </source>
</evidence>
<dbReference type="EMBL" id="MU006294">
    <property type="protein sequence ID" value="KAF2853739.1"/>
    <property type="molecule type" value="Genomic_DNA"/>
</dbReference>
<evidence type="ECO:0000256" key="1">
    <source>
        <dbReference type="SAM" id="MobiDB-lite"/>
    </source>
</evidence>
<name>A0A6A7BH70_9PLEO</name>
<proteinExistence type="predicted"/>
<keyword evidence="3" id="KW-1185">Reference proteome</keyword>
<accession>A0A6A7BH70</accession>
<reference evidence="2" key="1">
    <citation type="submission" date="2020-01" db="EMBL/GenBank/DDBJ databases">
        <authorList>
            <consortium name="DOE Joint Genome Institute"/>
            <person name="Haridas S."/>
            <person name="Albert R."/>
            <person name="Binder M."/>
            <person name="Bloem J."/>
            <person name="Labutti K."/>
            <person name="Salamov A."/>
            <person name="Andreopoulos B."/>
            <person name="Baker S.E."/>
            <person name="Barry K."/>
            <person name="Bills G."/>
            <person name="Bluhm B.H."/>
            <person name="Cannon C."/>
            <person name="Castanera R."/>
            <person name="Culley D.E."/>
            <person name="Daum C."/>
            <person name="Ezra D."/>
            <person name="Gonzalez J.B."/>
            <person name="Henrissat B."/>
            <person name="Kuo A."/>
            <person name="Liang C."/>
            <person name="Lipzen A."/>
            <person name="Lutzoni F."/>
            <person name="Magnuson J."/>
            <person name="Mondo S."/>
            <person name="Nolan M."/>
            <person name="Ohm R."/>
            <person name="Pangilinan J."/>
            <person name="Park H.-J."/>
            <person name="Ramirez L."/>
            <person name="Alfaro M."/>
            <person name="Sun H."/>
            <person name="Tritt A."/>
            <person name="Yoshinaga Y."/>
            <person name="Zwiers L.-H."/>
            <person name="Turgeon B.G."/>
            <person name="Goodwin S.B."/>
            <person name="Spatafora J.W."/>
            <person name="Crous P.W."/>
            <person name="Grigoriev I.V."/>
        </authorList>
    </citation>
    <scope>NUCLEOTIDE SEQUENCE</scope>
    <source>
        <strain evidence="2">IPT5</strain>
    </source>
</reference>
<gene>
    <name evidence="2" type="ORF">T440DRAFT_287503</name>
</gene>
<sequence length="295" mass="31439">MRAVVVKGKMQNHGARWRWACVQIGPRALLRVVTERGDRGRGTVEGQLSRSILQARAGKGLESGSGRAGCVCLSTATGPSTRWAGDGQSRRGTSGGQRHAGCSAGAKGQDAVSMGAKAGKGEASEGEWQSAIGAAVWVVRPAVVLQRVLGWLGAGNDGSSLRLDDIGAWRAPLRKPCIYRYTVHAHTVPTSMDTVGHTVRLHRHRARHARPRFTSSLASAGHRRVVCSCLAAESTAPGYASAHPLPMMHHDCTRIHTPAFEYTIHLPCTDYRSVSTRGLPLAATVTAARRQTCAC</sequence>
<feature type="region of interest" description="Disordered" evidence="1">
    <location>
        <begin position="81"/>
        <end position="108"/>
    </location>
</feature>
<dbReference type="AlphaFoldDB" id="A0A6A7BH70"/>
<protein>
    <submittedName>
        <fullName evidence="2">Uncharacterized protein</fullName>
    </submittedName>
</protein>
<organism evidence="2 3">
    <name type="scientific">Plenodomus tracheiphilus IPT5</name>
    <dbReference type="NCBI Taxonomy" id="1408161"/>
    <lineage>
        <taxon>Eukaryota</taxon>
        <taxon>Fungi</taxon>
        <taxon>Dikarya</taxon>
        <taxon>Ascomycota</taxon>
        <taxon>Pezizomycotina</taxon>
        <taxon>Dothideomycetes</taxon>
        <taxon>Pleosporomycetidae</taxon>
        <taxon>Pleosporales</taxon>
        <taxon>Pleosporineae</taxon>
        <taxon>Leptosphaeriaceae</taxon>
        <taxon>Plenodomus</taxon>
    </lineage>
</organism>